<dbReference type="InterPro" id="IPR015424">
    <property type="entry name" value="PyrdxlP-dep_Trfase"/>
</dbReference>
<evidence type="ECO:0000313" key="5">
    <source>
        <dbReference type="EMBL" id="UZF89759.1"/>
    </source>
</evidence>
<name>A0A9E8CS04_9HYPH</name>
<dbReference type="CDD" id="cd00614">
    <property type="entry name" value="CGS_like"/>
    <property type="match status" value="1"/>
</dbReference>
<dbReference type="GO" id="GO:0019346">
    <property type="term" value="P:transsulfuration"/>
    <property type="evidence" value="ECO:0007669"/>
    <property type="project" value="InterPro"/>
</dbReference>
<dbReference type="PANTHER" id="PTHR11808">
    <property type="entry name" value="TRANS-SULFURATION ENZYME FAMILY MEMBER"/>
    <property type="match status" value="1"/>
</dbReference>
<evidence type="ECO:0000256" key="3">
    <source>
        <dbReference type="PIRSR" id="PIRSR001434-2"/>
    </source>
</evidence>
<dbReference type="InterPro" id="IPR000277">
    <property type="entry name" value="Cys/Met-Metab_PyrdxlP-dep_enz"/>
</dbReference>
<dbReference type="EMBL" id="CP102774">
    <property type="protein sequence ID" value="UZF89759.1"/>
    <property type="molecule type" value="Genomic_DNA"/>
</dbReference>
<dbReference type="Gene3D" id="3.90.1150.10">
    <property type="entry name" value="Aspartate Aminotransferase, domain 1"/>
    <property type="match status" value="1"/>
</dbReference>
<dbReference type="InterPro" id="IPR054542">
    <property type="entry name" value="Cys_met_metab_PP"/>
</dbReference>
<sequence length="401" mass="42978">MTAHRSNRQLGFQTRSIHEGYDPLLERGAVSPPIYMTSTFAFPNVAAADAVVADEAEGFLYGREHNPTQQLLEQRVASLEGAEAGVTAASGMAAISSLFLSLLSPGDEIIVHRTLYNNTTALTGEGLPRLGINVVKVDLSEPANLTAAVTEKTRLVYFETPINPTGEVLDIAAISALSHQAGLRVVVDSTFASPALQRPLEHGADIVVHSLTKYINGHGDLLGGIVLGDAETMHKVRGLGLRYLTGATLSPMACFLVLRGLKTLKVRMRQHSENALAVAQMLDAHPAVRVVRYPFLESSPGYAIARKQMSGGSGMMSFELHAGYYGAVRMMDRLKLIARAVSLGDVESLIMHPGGLLQARRKVYPEAQLGTGVTMNLMRLSIGLEDADDLIADLVQALSGD</sequence>
<dbReference type="InterPro" id="IPR015421">
    <property type="entry name" value="PyrdxlP-dep_Trfase_major"/>
</dbReference>
<comment type="similarity">
    <text evidence="4">Belongs to the trans-sulfuration enzymes family.</text>
</comment>
<comment type="cofactor">
    <cofactor evidence="1 4">
        <name>pyridoxal 5'-phosphate</name>
        <dbReference type="ChEBI" id="CHEBI:597326"/>
    </cofactor>
</comment>
<dbReference type="InterPro" id="IPR015422">
    <property type="entry name" value="PyrdxlP-dep_Trfase_small"/>
</dbReference>
<proteinExistence type="inferred from homology"/>
<reference evidence="5" key="1">
    <citation type="submission" date="2022-08" db="EMBL/GenBank/DDBJ databases">
        <title>Complete Genome Sequences of 2 Bosea sp. soil isolates.</title>
        <authorList>
            <person name="Alvarez Arevalo M."/>
            <person name="Sterndorff E.B."/>
            <person name="Faurdal D."/>
            <person name="Joergensen T.S."/>
            <person name="Weber T."/>
        </authorList>
    </citation>
    <scope>NUCLEOTIDE SEQUENCE</scope>
    <source>
        <strain evidence="5">NBC_00436</strain>
    </source>
</reference>
<evidence type="ECO:0000256" key="4">
    <source>
        <dbReference type="RuleBase" id="RU362118"/>
    </source>
</evidence>
<keyword evidence="2 3" id="KW-0663">Pyridoxal phosphate</keyword>
<accession>A0A9E8CS04</accession>
<dbReference type="Pfam" id="PF01053">
    <property type="entry name" value="Cys_Met_Meta_PP"/>
    <property type="match status" value="1"/>
</dbReference>
<dbReference type="GO" id="GO:0016846">
    <property type="term" value="F:carbon-sulfur lyase activity"/>
    <property type="evidence" value="ECO:0007669"/>
    <property type="project" value="TreeGrafter"/>
</dbReference>
<gene>
    <name evidence="5" type="ORF">NWE54_09420</name>
</gene>
<dbReference type="PIRSF" id="PIRSF001434">
    <property type="entry name" value="CGS"/>
    <property type="match status" value="1"/>
</dbReference>
<dbReference type="SUPFAM" id="SSF53383">
    <property type="entry name" value="PLP-dependent transferases"/>
    <property type="match status" value="1"/>
</dbReference>
<dbReference type="AlphaFoldDB" id="A0A9E8CS04"/>
<organism evidence="5">
    <name type="scientific">Bosea sp. NBC_00436</name>
    <dbReference type="NCBI Taxonomy" id="2969620"/>
    <lineage>
        <taxon>Bacteria</taxon>
        <taxon>Pseudomonadati</taxon>
        <taxon>Pseudomonadota</taxon>
        <taxon>Alphaproteobacteria</taxon>
        <taxon>Hyphomicrobiales</taxon>
        <taxon>Boseaceae</taxon>
        <taxon>Bosea</taxon>
    </lineage>
</organism>
<dbReference type="GO" id="GO:0030170">
    <property type="term" value="F:pyridoxal phosphate binding"/>
    <property type="evidence" value="ECO:0007669"/>
    <property type="project" value="InterPro"/>
</dbReference>
<dbReference type="GO" id="GO:0005737">
    <property type="term" value="C:cytoplasm"/>
    <property type="evidence" value="ECO:0007669"/>
    <property type="project" value="TreeGrafter"/>
</dbReference>
<feature type="modified residue" description="N6-(pyridoxal phosphate)lysine" evidence="3">
    <location>
        <position position="213"/>
    </location>
</feature>
<dbReference type="PANTHER" id="PTHR11808:SF80">
    <property type="entry name" value="CYSTATHIONINE GAMMA-LYASE"/>
    <property type="match status" value="1"/>
</dbReference>
<dbReference type="Gene3D" id="3.40.640.10">
    <property type="entry name" value="Type I PLP-dependent aspartate aminotransferase-like (Major domain)"/>
    <property type="match status" value="1"/>
</dbReference>
<keyword evidence="5" id="KW-0032">Aminotransferase</keyword>
<evidence type="ECO:0000256" key="2">
    <source>
        <dbReference type="ARBA" id="ARBA00022898"/>
    </source>
</evidence>
<dbReference type="GO" id="GO:0008483">
    <property type="term" value="F:transaminase activity"/>
    <property type="evidence" value="ECO:0007669"/>
    <property type="project" value="UniProtKB-KW"/>
</dbReference>
<dbReference type="PROSITE" id="PS00868">
    <property type="entry name" value="CYS_MET_METAB_PP"/>
    <property type="match status" value="1"/>
</dbReference>
<evidence type="ECO:0000256" key="1">
    <source>
        <dbReference type="ARBA" id="ARBA00001933"/>
    </source>
</evidence>
<protein>
    <submittedName>
        <fullName evidence="5">PLP-dependent aspartate aminotransferase family protein</fullName>
    </submittedName>
</protein>
<dbReference type="FunFam" id="3.40.640.10:FF:000046">
    <property type="entry name" value="Cystathionine gamma-lyase"/>
    <property type="match status" value="1"/>
</dbReference>
<keyword evidence="5" id="KW-0808">Transferase</keyword>